<dbReference type="Proteomes" id="UP001320119">
    <property type="component" value="Chromosome"/>
</dbReference>
<evidence type="ECO:0000313" key="7">
    <source>
        <dbReference type="Proteomes" id="UP001320119"/>
    </source>
</evidence>
<dbReference type="InterPro" id="IPR011053">
    <property type="entry name" value="Single_hybrid_motif"/>
</dbReference>
<keyword evidence="2" id="KW-0732">Signal</keyword>
<dbReference type="Gene3D" id="2.40.50.100">
    <property type="match status" value="1"/>
</dbReference>
<accession>A0AAN2BL41</accession>
<evidence type="ECO:0000259" key="5">
    <source>
        <dbReference type="Pfam" id="PF25975"/>
    </source>
</evidence>
<reference evidence="6 7" key="1">
    <citation type="journal article" date="2022" name="IScience">
        <title>An ultrasensitive nanofiber-based assay for enzymatic hydrolysis and deep-sea microbial degradation of cellulose.</title>
        <authorList>
            <person name="Tsudome M."/>
            <person name="Tachioka M."/>
            <person name="Miyazaki M."/>
            <person name="Uchimura K."/>
            <person name="Tsuda M."/>
            <person name="Takaki Y."/>
            <person name="Deguchi S."/>
        </authorList>
    </citation>
    <scope>NUCLEOTIDE SEQUENCE [LARGE SCALE GENOMIC DNA]</scope>
    <source>
        <strain evidence="6 7">GE09</strain>
    </source>
</reference>
<evidence type="ECO:0000256" key="1">
    <source>
        <dbReference type="ARBA" id="ARBA00022448"/>
    </source>
</evidence>
<dbReference type="InterPro" id="IPR058647">
    <property type="entry name" value="BSH_CzcB-like"/>
</dbReference>
<dbReference type="Pfam" id="PF25954">
    <property type="entry name" value="Beta-barrel_RND_2"/>
    <property type="match status" value="1"/>
</dbReference>
<evidence type="ECO:0000259" key="4">
    <source>
        <dbReference type="Pfam" id="PF25973"/>
    </source>
</evidence>
<proteinExistence type="predicted"/>
<dbReference type="KEGG" id="marq:MARGE09_P2872"/>
<name>A0AAN2BL41_9GAMM</name>
<dbReference type="GO" id="GO:0060003">
    <property type="term" value="P:copper ion export"/>
    <property type="evidence" value="ECO:0007669"/>
    <property type="project" value="TreeGrafter"/>
</dbReference>
<feature type="chain" id="PRO_5042997074" evidence="2">
    <location>
        <begin position="24"/>
        <end position="298"/>
    </location>
</feature>
<dbReference type="InterPro" id="IPR051909">
    <property type="entry name" value="MFP_Cation_Efflux"/>
</dbReference>
<sequence length="298" mass="32637">MNKYLLTLFLLLGVLAPIQSTLADDDDDDEYEEISRINDELSTKVGIVTAKATAGTISQTVTVYGNVTQAPENSHEIYARFPGIIKSVNVVIGDTVKKGDRIATIESNESLKSYPIHAPASGVIVQRHANPGEPTQQRRLLTITNLDTVWIEFRIYPEKQAKVSAGQPVSITINDKTILSDVAHLIPAEDKPYVLARVKLDNDELKLSPGLLAKGKIHTNEFDVSLVVTKDAVQELGERLGVFVKEGEAYEFAPLVLGKSDDNFIEVVSGLELGAEYVSENSYLIKADILKSEAEDDD</sequence>
<dbReference type="AlphaFoldDB" id="A0AAN2BL41"/>
<keyword evidence="7" id="KW-1185">Reference proteome</keyword>
<dbReference type="EMBL" id="AP023086">
    <property type="protein sequence ID" value="BCD98671.1"/>
    <property type="molecule type" value="Genomic_DNA"/>
</dbReference>
<dbReference type="PANTHER" id="PTHR30097">
    <property type="entry name" value="CATION EFFLUX SYSTEM PROTEIN CUSB"/>
    <property type="match status" value="1"/>
</dbReference>
<dbReference type="PANTHER" id="PTHR30097:SF4">
    <property type="entry name" value="SLR6042 PROTEIN"/>
    <property type="match status" value="1"/>
</dbReference>
<dbReference type="InterPro" id="IPR058792">
    <property type="entry name" value="Beta-barrel_RND_2"/>
</dbReference>
<protein>
    <submittedName>
        <fullName evidence="6">Membrane fusion protein, cobalt-zinc-cadmium efflux system</fullName>
    </submittedName>
</protein>
<feature type="domain" description="CzcB-like barrel-sandwich hybrid" evidence="4">
    <location>
        <begin position="76"/>
        <end position="137"/>
    </location>
</feature>
<dbReference type="InterPro" id="IPR058649">
    <property type="entry name" value="CzcB_C"/>
</dbReference>
<keyword evidence="1" id="KW-0813">Transport</keyword>
<evidence type="ECO:0000256" key="2">
    <source>
        <dbReference type="SAM" id="SignalP"/>
    </source>
</evidence>
<feature type="domain" description="CzcB-like C-terminal circularly permuted SH3-like" evidence="5">
    <location>
        <begin position="227"/>
        <end position="286"/>
    </location>
</feature>
<dbReference type="Pfam" id="PF25975">
    <property type="entry name" value="CzcB_C"/>
    <property type="match status" value="1"/>
</dbReference>
<organism evidence="6 7">
    <name type="scientific">Marinagarivorans cellulosilyticus</name>
    <dbReference type="NCBI Taxonomy" id="2721545"/>
    <lineage>
        <taxon>Bacteria</taxon>
        <taxon>Pseudomonadati</taxon>
        <taxon>Pseudomonadota</taxon>
        <taxon>Gammaproteobacteria</taxon>
        <taxon>Cellvibrionales</taxon>
        <taxon>Cellvibrionaceae</taxon>
        <taxon>Marinagarivorans</taxon>
    </lineage>
</organism>
<dbReference type="Gene3D" id="2.40.420.20">
    <property type="match status" value="1"/>
</dbReference>
<gene>
    <name evidence="6" type="ORF">MARGE09_P2872</name>
</gene>
<evidence type="ECO:0000313" key="6">
    <source>
        <dbReference type="EMBL" id="BCD98671.1"/>
    </source>
</evidence>
<dbReference type="Pfam" id="PF25973">
    <property type="entry name" value="BSH_CzcB"/>
    <property type="match status" value="1"/>
</dbReference>
<feature type="signal peptide" evidence="2">
    <location>
        <begin position="1"/>
        <end position="23"/>
    </location>
</feature>
<dbReference type="GO" id="GO:0046914">
    <property type="term" value="F:transition metal ion binding"/>
    <property type="evidence" value="ECO:0007669"/>
    <property type="project" value="TreeGrafter"/>
</dbReference>
<evidence type="ECO:0000259" key="3">
    <source>
        <dbReference type="Pfam" id="PF25954"/>
    </source>
</evidence>
<dbReference type="SUPFAM" id="SSF51230">
    <property type="entry name" value="Single hybrid motif"/>
    <property type="match status" value="1"/>
</dbReference>
<dbReference type="Gene3D" id="2.40.30.170">
    <property type="match status" value="1"/>
</dbReference>
<dbReference type="GO" id="GO:0015679">
    <property type="term" value="P:plasma membrane copper ion transport"/>
    <property type="evidence" value="ECO:0007669"/>
    <property type="project" value="TreeGrafter"/>
</dbReference>
<feature type="domain" description="CusB-like beta-barrel" evidence="3">
    <location>
        <begin position="148"/>
        <end position="219"/>
    </location>
</feature>
<dbReference type="CDD" id="cd06850">
    <property type="entry name" value="biotinyl_domain"/>
    <property type="match status" value="1"/>
</dbReference>
<dbReference type="RefSeq" id="WP_236983173.1">
    <property type="nucleotide sequence ID" value="NZ_AP023086.1"/>
</dbReference>
<dbReference type="GO" id="GO:0030288">
    <property type="term" value="C:outer membrane-bounded periplasmic space"/>
    <property type="evidence" value="ECO:0007669"/>
    <property type="project" value="TreeGrafter"/>
</dbReference>